<proteinExistence type="predicted"/>
<dbReference type="KEGG" id="bbae:FRD01_10825"/>
<dbReference type="Gene3D" id="1.25.40.10">
    <property type="entry name" value="Tetratricopeptide repeat domain"/>
    <property type="match status" value="2"/>
</dbReference>
<dbReference type="Proteomes" id="UP000321595">
    <property type="component" value="Chromosome"/>
</dbReference>
<name>A0A5B8XRC4_9DELT</name>
<evidence type="ECO:0000313" key="1">
    <source>
        <dbReference type="EMBL" id="QED27717.1"/>
    </source>
</evidence>
<dbReference type="InterPro" id="IPR011990">
    <property type="entry name" value="TPR-like_helical_dom_sf"/>
</dbReference>
<sequence length="858" mass="96784">MQSLETSQFLTLLDEADDPVILWGPPGGGHQKMVDALVSERDSYVLNLEFKPNSDVEIKKNGVIHVLCDVHPTLISKICEDFKSHKLVITTCVRYSDGHGFEGLSDIEDLTLLRAGELPGVQESIEPIRMMLSESDLKDWYSLRGLKFLKHHLTAALTCRDSWQPIWEAMDEKTRMNWRRLALFDGPFDMESAVQVQNTPSPREVAELLRWNILRKRADTTVEMWPGARTWAWEHVDSEDIEKFSAVAIKQAVGLSDVLEFSFLESKERELVQKWESSILLVWDFVEAGLVHLEPNQKLEFANAVSLVDHESRRMRSCIDRLEAALPVDISNSGLDPRVVSAALRTLSNAFHCTGLTDNSEDCARKAEALSLSVNDYKGAARAMYEEVCSHRSTGNAQASLEAIQKGLEYSKKTGSLAELARLKELEAILTHTFMSHTEAEPVHREALSLARSAELNSLEAFIVVHLANIYWRDQDLLRARAALLTAEKRQREVGDFRALGTTLTGIATVSLDLGDTAEAERYARSASELHRASGQSMPDGLALLLQCRISIEKREPLQAERWFMEAMTSVPIGFSTHWESKVNQTELMLGILREDTERVMQVIRRARNAADISAVEADLLFVEILAALVDRNFAHAGMLCGLMPDVLGAHSQFGDHIAALLPVIDILVAGEDAEEAVVDRASGAFLGLVEPGKVRQAAHVTLNSRLRFWVRTLEGLLPWRHRQRFWAEALTGPNTWVVHELLVRPPEDPEWLDLSRRSVPARVFRYLCELYWKDPDALASDDDLIEHAWPGEKMLADSATTRLQKAVSDLRKLGLGDVIERAENGYRIHPSQRVIKLPDEFDEWWLRRFRKTQNQAP</sequence>
<reference evidence="1 2" key="1">
    <citation type="submission" date="2019-08" db="EMBL/GenBank/DDBJ databases">
        <authorList>
            <person name="Liang Q."/>
        </authorList>
    </citation>
    <scope>NUCLEOTIDE SEQUENCE [LARGE SCALE GENOMIC DNA]</scope>
    <source>
        <strain evidence="1 2">V1718</strain>
    </source>
</reference>
<organism evidence="1 2">
    <name type="scientific">Microvenator marinus</name>
    <dbReference type="NCBI Taxonomy" id="2600177"/>
    <lineage>
        <taxon>Bacteria</taxon>
        <taxon>Deltaproteobacteria</taxon>
        <taxon>Bradymonadales</taxon>
        <taxon>Microvenatoraceae</taxon>
        <taxon>Microvenator</taxon>
    </lineage>
</organism>
<dbReference type="RefSeq" id="WP_146959502.1">
    <property type="nucleotide sequence ID" value="NZ_CP042467.1"/>
</dbReference>
<keyword evidence="2" id="KW-1185">Reference proteome</keyword>
<evidence type="ECO:0000313" key="2">
    <source>
        <dbReference type="Proteomes" id="UP000321595"/>
    </source>
</evidence>
<accession>A0A5B8XRC4</accession>
<protein>
    <submittedName>
        <fullName evidence="1">Uncharacterized protein</fullName>
    </submittedName>
</protein>
<dbReference type="EMBL" id="CP042467">
    <property type="protein sequence ID" value="QED27717.1"/>
    <property type="molecule type" value="Genomic_DNA"/>
</dbReference>
<dbReference type="AlphaFoldDB" id="A0A5B8XRC4"/>
<gene>
    <name evidence="1" type="ORF">FRD01_10825</name>
</gene>
<dbReference type="OrthoDB" id="5503254at2"/>
<dbReference type="SUPFAM" id="SSF48452">
    <property type="entry name" value="TPR-like"/>
    <property type="match status" value="1"/>
</dbReference>